<keyword evidence="7" id="KW-1185">Reference proteome</keyword>
<evidence type="ECO:0000313" key="6">
    <source>
        <dbReference type="EMBL" id="SHF61266.1"/>
    </source>
</evidence>
<proteinExistence type="inferred from homology"/>
<reference evidence="6 7" key="1">
    <citation type="submission" date="2016-11" db="EMBL/GenBank/DDBJ databases">
        <authorList>
            <person name="Jaros S."/>
            <person name="Januszkiewicz K."/>
            <person name="Wedrychowicz H."/>
        </authorList>
    </citation>
    <scope>NUCLEOTIDE SEQUENCE [LARGE SCALE GENOMIC DNA]</scope>
    <source>
        <strain evidence="6 7">DSM 19436</strain>
    </source>
</reference>
<dbReference type="Proteomes" id="UP000184485">
    <property type="component" value="Unassembled WGS sequence"/>
</dbReference>
<dbReference type="STRING" id="1122133.SAMN02745157_2544"/>
<gene>
    <name evidence="6" type="ORF">SAMN02745157_2544</name>
</gene>
<feature type="chain" id="PRO_5009909433" evidence="4">
    <location>
        <begin position="29"/>
        <end position="404"/>
    </location>
</feature>
<dbReference type="Pfam" id="PF13458">
    <property type="entry name" value="Peripla_BP_6"/>
    <property type="match status" value="1"/>
</dbReference>
<keyword evidence="3" id="KW-0813">Transport</keyword>
<feature type="signal peptide" evidence="4">
    <location>
        <begin position="1"/>
        <end position="28"/>
    </location>
</feature>
<evidence type="ECO:0000256" key="4">
    <source>
        <dbReference type="SAM" id="SignalP"/>
    </source>
</evidence>
<protein>
    <submittedName>
        <fullName evidence="6">ABC-type branched-chain amino acid transport system, substrate-binding protein</fullName>
    </submittedName>
</protein>
<dbReference type="InterPro" id="IPR028081">
    <property type="entry name" value="Leu-bd"/>
</dbReference>
<dbReference type="CDD" id="cd06339">
    <property type="entry name" value="PBP1_YraM_LppC_lipoprotein-like"/>
    <property type="match status" value="1"/>
</dbReference>
<dbReference type="PANTHER" id="PTHR30483:SF6">
    <property type="entry name" value="PERIPLASMIC BINDING PROTEIN OF ABC TRANSPORTER FOR NATURAL AMINO ACIDS"/>
    <property type="match status" value="1"/>
</dbReference>
<evidence type="ECO:0000256" key="3">
    <source>
        <dbReference type="ARBA" id="ARBA00022970"/>
    </source>
</evidence>
<evidence type="ECO:0000259" key="5">
    <source>
        <dbReference type="Pfam" id="PF13458"/>
    </source>
</evidence>
<accession>A0A1M5D2S1</accession>
<evidence type="ECO:0000256" key="1">
    <source>
        <dbReference type="ARBA" id="ARBA00010062"/>
    </source>
</evidence>
<dbReference type="GO" id="GO:0006865">
    <property type="term" value="P:amino acid transport"/>
    <property type="evidence" value="ECO:0007669"/>
    <property type="project" value="UniProtKB-KW"/>
</dbReference>
<evidence type="ECO:0000313" key="7">
    <source>
        <dbReference type="Proteomes" id="UP000184485"/>
    </source>
</evidence>
<dbReference type="AlphaFoldDB" id="A0A1M5D2S1"/>
<dbReference type="Gene3D" id="3.40.50.2300">
    <property type="match status" value="2"/>
</dbReference>
<comment type="similarity">
    <text evidence="1">Belongs to the leucine-binding protein family.</text>
</comment>
<sequence length="404" mass="40103">MRPILSRRGIGGLKRWLGAAALAGTALASGCSPTIEANAPSAGTPAVQPAAADTIGTGKVRVALLLPASAPGNAGLVAASLRHAVELALKETPGADLTVIVEDDRGTSEGGRAAAAAAVDAGAELIIGPLFAASVRGASEVARPAGVPMLVFSTDASVAARGVYLFGFLPEGDAERIARFAATRGKRSFAALLPDNGYGSVFGSALQRAVAASGGTIAAVERYGADAASLGQKAASVAALATAGGASAIAVPAGDDAPLRVGAALAAAPGGPSRVQLLGSGQWNDPRLLAAPALQGGWFPAPDGAGFASFSARYAAAFGTVPARPAALAFDATRLAAGLAARYGERRFAFETLTNPNGFTGVDGAFRLLPDGLNQRSLAVYEVAAGSARIIDPAPRSFPPRAGF</sequence>
<dbReference type="PROSITE" id="PS51257">
    <property type="entry name" value="PROKAR_LIPOPROTEIN"/>
    <property type="match status" value="1"/>
</dbReference>
<dbReference type="InterPro" id="IPR051010">
    <property type="entry name" value="BCAA_transport"/>
</dbReference>
<organism evidence="6 7">
    <name type="scientific">Kaistia soli DSM 19436</name>
    <dbReference type="NCBI Taxonomy" id="1122133"/>
    <lineage>
        <taxon>Bacteria</taxon>
        <taxon>Pseudomonadati</taxon>
        <taxon>Pseudomonadota</taxon>
        <taxon>Alphaproteobacteria</taxon>
        <taxon>Hyphomicrobiales</taxon>
        <taxon>Kaistiaceae</taxon>
        <taxon>Kaistia</taxon>
    </lineage>
</organism>
<keyword evidence="3" id="KW-0029">Amino-acid transport</keyword>
<dbReference type="SUPFAM" id="SSF53822">
    <property type="entry name" value="Periplasmic binding protein-like I"/>
    <property type="match status" value="1"/>
</dbReference>
<name>A0A1M5D2S1_9HYPH</name>
<feature type="domain" description="Leucine-binding protein" evidence="5">
    <location>
        <begin position="59"/>
        <end position="386"/>
    </location>
</feature>
<evidence type="ECO:0000256" key="2">
    <source>
        <dbReference type="ARBA" id="ARBA00022729"/>
    </source>
</evidence>
<dbReference type="InterPro" id="IPR028082">
    <property type="entry name" value="Peripla_BP_I"/>
</dbReference>
<keyword evidence="2 4" id="KW-0732">Signal</keyword>
<dbReference type="EMBL" id="FQUP01000002">
    <property type="protein sequence ID" value="SHF61266.1"/>
    <property type="molecule type" value="Genomic_DNA"/>
</dbReference>
<dbReference type="PANTHER" id="PTHR30483">
    <property type="entry name" value="LEUCINE-SPECIFIC-BINDING PROTEIN"/>
    <property type="match status" value="1"/>
</dbReference>